<evidence type="ECO:0000256" key="8">
    <source>
        <dbReference type="SAM" id="Phobius"/>
    </source>
</evidence>
<accession>A0AAN9Z7D5</accession>
<evidence type="ECO:0000313" key="10">
    <source>
        <dbReference type="Proteomes" id="UP001378592"/>
    </source>
</evidence>
<dbReference type="AlphaFoldDB" id="A0AAN9Z7D5"/>
<evidence type="ECO:0000313" key="9">
    <source>
        <dbReference type="EMBL" id="KAK7865542.1"/>
    </source>
</evidence>
<reference evidence="9 10" key="1">
    <citation type="submission" date="2024-03" db="EMBL/GenBank/DDBJ databases">
        <title>The genome assembly and annotation of the cricket Gryllus longicercus Weissman &amp; Gray.</title>
        <authorList>
            <person name="Szrajer S."/>
            <person name="Gray D."/>
            <person name="Ylla G."/>
        </authorList>
    </citation>
    <scope>NUCLEOTIDE SEQUENCE [LARGE SCALE GENOMIC DNA]</scope>
    <source>
        <strain evidence="9">DAG 2021-001</strain>
        <tissue evidence="9">Whole body minus gut</tissue>
    </source>
</reference>
<keyword evidence="7" id="KW-0325">Glycoprotein</keyword>
<dbReference type="PANTHER" id="PTHR42643">
    <property type="entry name" value="IONOTROPIC RECEPTOR 20A-RELATED"/>
    <property type="match status" value="1"/>
</dbReference>
<comment type="caution">
    <text evidence="9">The sequence shown here is derived from an EMBL/GenBank/DDBJ whole genome shotgun (WGS) entry which is preliminary data.</text>
</comment>
<keyword evidence="6" id="KW-0675">Receptor</keyword>
<keyword evidence="5 8" id="KW-0472">Membrane</keyword>
<name>A0AAN9Z7D5_9ORTH</name>
<keyword evidence="2" id="KW-1003">Cell membrane</keyword>
<keyword evidence="4 8" id="KW-1133">Transmembrane helix</keyword>
<dbReference type="GO" id="GO:0005886">
    <property type="term" value="C:plasma membrane"/>
    <property type="evidence" value="ECO:0007669"/>
    <property type="project" value="UniProtKB-SubCell"/>
</dbReference>
<feature type="transmembrane region" description="Helical" evidence="8">
    <location>
        <begin position="373"/>
        <end position="397"/>
    </location>
</feature>
<evidence type="ECO:0000256" key="3">
    <source>
        <dbReference type="ARBA" id="ARBA00022692"/>
    </source>
</evidence>
<evidence type="ECO:0000256" key="4">
    <source>
        <dbReference type="ARBA" id="ARBA00022989"/>
    </source>
</evidence>
<evidence type="ECO:0000256" key="5">
    <source>
        <dbReference type="ARBA" id="ARBA00023136"/>
    </source>
</evidence>
<evidence type="ECO:0000256" key="2">
    <source>
        <dbReference type="ARBA" id="ARBA00022475"/>
    </source>
</evidence>
<keyword evidence="10" id="KW-1185">Reference proteome</keyword>
<evidence type="ECO:0000256" key="7">
    <source>
        <dbReference type="ARBA" id="ARBA00023180"/>
    </source>
</evidence>
<comment type="subcellular location">
    <subcellularLocation>
        <location evidence="1">Cell membrane</location>
        <topology evidence="1">Multi-pass membrane protein</topology>
    </subcellularLocation>
</comment>
<dbReference type="InterPro" id="IPR052192">
    <property type="entry name" value="Insect_Ionotropic_Sensory_Rcpt"/>
</dbReference>
<evidence type="ECO:0000256" key="1">
    <source>
        <dbReference type="ARBA" id="ARBA00004651"/>
    </source>
</evidence>
<evidence type="ECO:0008006" key="11">
    <source>
        <dbReference type="Google" id="ProtNLM"/>
    </source>
</evidence>
<proteinExistence type="predicted"/>
<evidence type="ECO:0000256" key="6">
    <source>
        <dbReference type="ARBA" id="ARBA00023170"/>
    </source>
</evidence>
<protein>
    <recommendedName>
        <fullName evidence="11">Ionotropic receptor</fullName>
    </recommendedName>
</protein>
<sequence length="407" mass="45276">MRFYWYSKEGTKIYDGPDFLLLQLFQHCSNRRLLFKREKFLSRVIENIRNKSADVSFNALYFTRDNHAFADYTASLLQQPYCVVVRQAPAPSFGASLLRPYQREAWAAMGVTLLVMAAAWRVAQRWRRPAESLPPKASVHDGVGVIECDSTWGRAVLDAVQTSLTGICSRPARTSAQRLVLAAMLLFATVLGHAYSGQLLGCLAATSRPTDPLSLAEASRLLRSVYISSSLRDVFEHYDQAGILRDLIGKLKIKSSDDKNERINSIATQGLDGYFMTEQRYEAVARSKNLTTGGARALYRVPECVHCPGHLAFVVPKGSPSRESLNSFVLRVLQAGLYAQWTRAQRHRMEANGLTVPGTASPKQTKALALAQLAWPLALLQAGVYGAGAACLFELLLERCRRRCRQC</sequence>
<dbReference type="EMBL" id="JAZDUA010000172">
    <property type="protein sequence ID" value="KAK7865542.1"/>
    <property type="molecule type" value="Genomic_DNA"/>
</dbReference>
<organism evidence="9 10">
    <name type="scientific">Gryllus longicercus</name>
    <dbReference type="NCBI Taxonomy" id="2509291"/>
    <lineage>
        <taxon>Eukaryota</taxon>
        <taxon>Metazoa</taxon>
        <taxon>Ecdysozoa</taxon>
        <taxon>Arthropoda</taxon>
        <taxon>Hexapoda</taxon>
        <taxon>Insecta</taxon>
        <taxon>Pterygota</taxon>
        <taxon>Neoptera</taxon>
        <taxon>Polyneoptera</taxon>
        <taxon>Orthoptera</taxon>
        <taxon>Ensifera</taxon>
        <taxon>Gryllidea</taxon>
        <taxon>Grylloidea</taxon>
        <taxon>Gryllidae</taxon>
        <taxon>Gryllinae</taxon>
        <taxon>Gryllus</taxon>
    </lineage>
</organism>
<keyword evidence="3 8" id="KW-0812">Transmembrane</keyword>
<dbReference type="Proteomes" id="UP001378592">
    <property type="component" value="Unassembled WGS sequence"/>
</dbReference>
<dbReference type="Gene3D" id="1.10.287.70">
    <property type="match status" value="1"/>
</dbReference>
<gene>
    <name evidence="9" type="ORF">R5R35_010086</name>
</gene>
<dbReference type="PANTHER" id="PTHR42643:SF39">
    <property type="entry name" value="IONOTROPIC RECEPTOR 56A-RELATED"/>
    <property type="match status" value="1"/>
</dbReference>
<dbReference type="SUPFAM" id="SSF53850">
    <property type="entry name" value="Periplasmic binding protein-like II"/>
    <property type="match status" value="1"/>
</dbReference>